<comment type="caution">
    <text evidence="1">The sequence shown here is derived from an EMBL/GenBank/DDBJ whole genome shotgun (WGS) entry which is preliminary data.</text>
</comment>
<reference evidence="1" key="1">
    <citation type="journal article" date="2021" name="New Phytol.">
        <title>Evolutionary innovations through gain and loss of genes in the ectomycorrhizal Boletales.</title>
        <authorList>
            <person name="Wu G."/>
            <person name="Miyauchi S."/>
            <person name="Morin E."/>
            <person name="Kuo A."/>
            <person name="Drula E."/>
            <person name="Varga T."/>
            <person name="Kohler A."/>
            <person name="Feng B."/>
            <person name="Cao Y."/>
            <person name="Lipzen A."/>
            <person name="Daum C."/>
            <person name="Hundley H."/>
            <person name="Pangilinan J."/>
            <person name="Johnson J."/>
            <person name="Barry K."/>
            <person name="LaButti K."/>
            <person name="Ng V."/>
            <person name="Ahrendt S."/>
            <person name="Min B."/>
            <person name="Choi I.G."/>
            <person name="Park H."/>
            <person name="Plett J.M."/>
            <person name="Magnuson J."/>
            <person name="Spatafora J.W."/>
            <person name="Nagy L.G."/>
            <person name="Henrissat B."/>
            <person name="Grigoriev I.V."/>
            <person name="Yang Z.L."/>
            <person name="Xu J."/>
            <person name="Martin F.M."/>
        </authorList>
    </citation>
    <scope>NUCLEOTIDE SEQUENCE</scope>
    <source>
        <strain evidence="1">KUC20120723A-06</strain>
    </source>
</reference>
<accession>A0ACB8BKC9</accession>
<protein>
    <submittedName>
        <fullName evidence="1">Uncharacterized protein</fullName>
    </submittedName>
</protein>
<dbReference type="EMBL" id="MU266405">
    <property type="protein sequence ID" value="KAH7925288.1"/>
    <property type="molecule type" value="Genomic_DNA"/>
</dbReference>
<keyword evidence="2" id="KW-1185">Reference proteome</keyword>
<gene>
    <name evidence="1" type="ORF">BV22DRAFT_1195275</name>
</gene>
<evidence type="ECO:0000313" key="1">
    <source>
        <dbReference type="EMBL" id="KAH7925288.1"/>
    </source>
</evidence>
<sequence length="144" mass="15637">MLLSTLVLAALLAGPTTASYCRTKKPKPKQTYELTLFPHIDCNHHTHGASDHFHGTLKPDPQEGVDKHHLSPCLEMKNVSEAKSIVFSAVSREVQLVFYSGRGCMGGTVATSGSYATPDGVTESLEPYSKAVPKSWQVGIYGKY</sequence>
<name>A0ACB8BKC9_9AGAM</name>
<evidence type="ECO:0000313" key="2">
    <source>
        <dbReference type="Proteomes" id="UP000790709"/>
    </source>
</evidence>
<proteinExistence type="predicted"/>
<dbReference type="Proteomes" id="UP000790709">
    <property type="component" value="Unassembled WGS sequence"/>
</dbReference>
<organism evidence="1 2">
    <name type="scientific">Leucogyrophana mollusca</name>
    <dbReference type="NCBI Taxonomy" id="85980"/>
    <lineage>
        <taxon>Eukaryota</taxon>
        <taxon>Fungi</taxon>
        <taxon>Dikarya</taxon>
        <taxon>Basidiomycota</taxon>
        <taxon>Agaricomycotina</taxon>
        <taxon>Agaricomycetes</taxon>
        <taxon>Agaricomycetidae</taxon>
        <taxon>Boletales</taxon>
        <taxon>Boletales incertae sedis</taxon>
        <taxon>Leucogyrophana</taxon>
    </lineage>
</organism>